<organismHost>
    <name type="scientific">Lepidoptera</name>
    <name type="common">moths &amp; butterflies</name>
    <dbReference type="NCBI Taxonomy" id="7088"/>
</organismHost>
<feature type="transmembrane region" description="Helical" evidence="1">
    <location>
        <begin position="57"/>
        <end position="77"/>
    </location>
</feature>
<dbReference type="RefSeq" id="NP_932727.1">
    <property type="nucleotide sequence ID" value="NC_005137.2"/>
</dbReference>
<organism evidence="2 3">
    <name type="scientific">Choristoneura fumiferana defective polyhedrosis virus</name>
    <name type="common">Cfdef</name>
    <dbReference type="NCBI Taxonomy" id="74660"/>
    <lineage>
        <taxon>Viruses</taxon>
        <taxon>Viruses incertae sedis</taxon>
        <taxon>Naldaviricetes</taxon>
        <taxon>Lefavirales</taxon>
        <taxon>Baculoviridae</taxon>
        <taxon>Alphabaculovirus</taxon>
        <taxon>Alphabaculovirus alterchofumiferanae</taxon>
    </lineage>
</organism>
<evidence type="ECO:0000313" key="3">
    <source>
        <dbReference type="Proteomes" id="UP000202937"/>
    </source>
</evidence>
<name>Q6VTM1_NPVCD</name>
<keyword evidence="1" id="KW-0472">Membrane</keyword>
<dbReference type="KEGG" id="vg:2943849"/>
<dbReference type="Proteomes" id="UP000202937">
    <property type="component" value="Segment"/>
</dbReference>
<feature type="transmembrane region" description="Helical" evidence="1">
    <location>
        <begin position="153"/>
        <end position="175"/>
    </location>
</feature>
<feature type="transmembrane region" description="Helical" evidence="1">
    <location>
        <begin position="120"/>
        <end position="141"/>
    </location>
</feature>
<reference evidence="2 3" key="4">
    <citation type="journal article" date="2000" name="Virology">
        <title>Characterization of an overexpressed spindle protein during a baculovirus infection.</title>
        <authorList>
            <person name="Li X."/>
            <person name="Barrett J."/>
            <person name="Pang A."/>
            <person name="Klose R.J."/>
            <person name="Krell P.J."/>
            <person name="Arif B.M."/>
        </authorList>
    </citation>
    <scope>NUCLEOTIDE SEQUENCE [LARGE SCALE GENOMIC DNA]</scope>
</reference>
<reference evidence="3" key="3">
    <citation type="journal article" date="1999" name="J. Gen. Virol.">
        <title>Molecular analysis of the p48 gene of Choristoneura fumiferana multicapsid nucleopolyhedroviruses CfMNPV and CfDEFNPV.</title>
        <authorList>
            <person name="Li X."/>
            <person name="Lauzon H.A."/>
            <person name="Sohi S.S."/>
            <person name="Palli S.R."/>
            <person name="Retnakaran A."/>
            <person name="Arif B.M."/>
        </authorList>
    </citation>
    <scope>NUCLEOTIDE SEQUENCE [LARGE SCALE GENOMIC DNA]</scope>
</reference>
<dbReference type="GeneID" id="2943849"/>
<evidence type="ECO:0000313" key="2">
    <source>
        <dbReference type="EMBL" id="AAQ91698.1"/>
    </source>
</evidence>
<reference evidence="3" key="2">
    <citation type="journal article" date="1996" name="Virus Genes">
        <title>The putative LEF-1 proteins from two distinct Choristoneura fumiferana multiple nucleopolyhedroviruses share domain homology to eukaryotic primases.</title>
        <authorList>
            <person name="Barrett J.W."/>
            <person name="Lauzon H.A."/>
            <person name="Mercuri P.S."/>
            <person name="Krell P.J."/>
            <person name="Sohi S.S."/>
            <person name="Arif B.M."/>
        </authorList>
    </citation>
    <scope>NUCLEOTIDE SEQUENCE [LARGE SCALE GENOMIC DNA]</scope>
</reference>
<keyword evidence="1" id="KW-0812">Transmembrane</keyword>
<evidence type="ECO:0000256" key="1">
    <source>
        <dbReference type="SAM" id="Phobius"/>
    </source>
</evidence>
<protein>
    <submittedName>
        <fullName evidence="2">Uncharacterized protein</fullName>
    </submittedName>
</protein>
<reference evidence="2 3" key="5">
    <citation type="journal article" date="2005" name="J. Gen. Virol.">
        <title>Gene organization and sequencing of the Choristoneura fumiferana defective nucleopolyhedrovirus genome.</title>
        <authorList>
            <person name="Lauzon H.A."/>
            <person name="Jamieson P.B."/>
            <person name="Krell P.J."/>
            <person name="Arif B.M."/>
        </authorList>
    </citation>
    <scope>NUCLEOTIDE SEQUENCE [LARGE SCALE GENOMIC DNA]</scope>
</reference>
<dbReference type="OrthoDB" id="11490at10239"/>
<proteinExistence type="predicted"/>
<reference evidence="3" key="1">
    <citation type="journal article" date="1995" name="J. Gen. Virol.">
        <title>Characterization, sequencing and phylogeny of the ecdysteroid UDP-glucosyltransferase gene from two distinct nuclear polyhedrosis viruses isolated from Choristoneura fumiferana.</title>
        <authorList>
            <person name="Barrett J.W."/>
            <person name="Krell P.J."/>
            <person name="Arif B.M."/>
        </authorList>
    </citation>
    <scope>NUCLEOTIDE SEQUENCE [LARGE SCALE GENOMIC DNA]</scope>
</reference>
<feature type="transmembrane region" description="Helical" evidence="1">
    <location>
        <begin position="21"/>
        <end position="45"/>
    </location>
</feature>
<keyword evidence="1" id="KW-1133">Transmembrane helix</keyword>
<accession>Q6VTM1</accession>
<dbReference type="EMBL" id="AY327402">
    <property type="protein sequence ID" value="AAQ91698.1"/>
    <property type="molecule type" value="Genomic_DNA"/>
</dbReference>
<feature type="transmembrane region" description="Helical" evidence="1">
    <location>
        <begin position="187"/>
        <end position="206"/>
    </location>
</feature>
<sequence length="243" mass="27092">MNLFKRCSQYTRIPSTIKTQFSVDVMSYVTVTLVRRFGAVATGFLSTGRTFFELQFLQYWIITSLFVGGLTNLTLFCTDAEPRRTNLSFELKMLHAMYFGNALVHHALLRTSQSAVSNMLVNNLLHCCALGLLLAELIVLLGHTLGSYSDYRYAKMCFVIIFFVFGALSAGLLGADNMATAPLCNDLLMVSFLITAYMLTAIVWAARKEAAGSVLKNVQLMPFNDPPPPFAFVEMEDFVKTKV</sequence>
<keyword evidence="3" id="KW-1185">Reference proteome</keyword>